<keyword evidence="1" id="KW-0472">Membrane</keyword>
<evidence type="ECO:0008006" key="4">
    <source>
        <dbReference type="Google" id="ProtNLM"/>
    </source>
</evidence>
<dbReference type="AlphaFoldDB" id="A0A846WH23"/>
<dbReference type="RefSeq" id="WP_006369187.1">
    <property type="nucleotide sequence ID" value="NZ_JAAXPC010000002.1"/>
</dbReference>
<gene>
    <name evidence="2" type="ORF">HGA05_05050</name>
</gene>
<comment type="caution">
    <text evidence="2">The sequence shown here is derived from an EMBL/GenBank/DDBJ whole genome shotgun (WGS) entry which is preliminary data.</text>
</comment>
<evidence type="ECO:0000313" key="3">
    <source>
        <dbReference type="Proteomes" id="UP000563898"/>
    </source>
</evidence>
<sequence length="94" mass="10009">MNSTINLADCADIVNCENRMSGIGTADVLLVVVGMGLIAVWMVMLPIALWSVVAEPTGTAVGVVWALVIVGLPFIGAIAFWVRNRRKFGLPAVR</sequence>
<evidence type="ECO:0000256" key="1">
    <source>
        <dbReference type="SAM" id="Phobius"/>
    </source>
</evidence>
<feature type="transmembrane region" description="Helical" evidence="1">
    <location>
        <begin position="28"/>
        <end position="53"/>
    </location>
</feature>
<accession>A0A846WH23</accession>
<organism evidence="2 3">
    <name type="scientific">Gordonia polyisoprenivorans</name>
    <dbReference type="NCBI Taxonomy" id="84595"/>
    <lineage>
        <taxon>Bacteria</taxon>
        <taxon>Bacillati</taxon>
        <taxon>Actinomycetota</taxon>
        <taxon>Actinomycetes</taxon>
        <taxon>Mycobacteriales</taxon>
        <taxon>Gordoniaceae</taxon>
        <taxon>Gordonia</taxon>
    </lineage>
</organism>
<reference evidence="2 3" key="1">
    <citation type="submission" date="2020-04" db="EMBL/GenBank/DDBJ databases">
        <title>MicrobeNet Type strains.</title>
        <authorList>
            <person name="Nicholson A.C."/>
        </authorList>
    </citation>
    <scope>NUCLEOTIDE SEQUENCE [LARGE SCALE GENOMIC DNA]</scope>
    <source>
        <strain evidence="2 3">ATCC BAA-14</strain>
    </source>
</reference>
<keyword evidence="1" id="KW-1133">Transmembrane helix</keyword>
<dbReference type="EMBL" id="JAAXPC010000002">
    <property type="protein sequence ID" value="NKY00934.1"/>
    <property type="molecule type" value="Genomic_DNA"/>
</dbReference>
<feature type="transmembrane region" description="Helical" evidence="1">
    <location>
        <begin position="59"/>
        <end position="82"/>
    </location>
</feature>
<proteinExistence type="predicted"/>
<dbReference type="Proteomes" id="UP000563898">
    <property type="component" value="Unassembled WGS sequence"/>
</dbReference>
<protein>
    <recommendedName>
        <fullName evidence="4">Cardiolipin synthase N-terminal domain-containing protein</fullName>
    </recommendedName>
</protein>
<name>A0A846WH23_9ACTN</name>
<evidence type="ECO:0000313" key="2">
    <source>
        <dbReference type="EMBL" id="NKY00934.1"/>
    </source>
</evidence>
<keyword evidence="1" id="KW-0812">Transmembrane</keyword>
<dbReference type="GeneID" id="90157461"/>